<name>A0A9J7HRQ0_BRAFL</name>
<reference evidence="34" key="1">
    <citation type="submission" date="2025-08" db="UniProtKB">
        <authorList>
            <consortium name="RefSeq"/>
        </authorList>
    </citation>
    <scope>IDENTIFICATION</scope>
    <source>
        <strain evidence="34">S238N-H82</strain>
        <tissue evidence="34">Testes</tissue>
    </source>
</reference>
<organism evidence="33 34">
    <name type="scientific">Branchiostoma floridae</name>
    <name type="common">Florida lancelet</name>
    <name type="synonym">Amphioxus</name>
    <dbReference type="NCBI Taxonomy" id="7739"/>
    <lineage>
        <taxon>Eukaryota</taxon>
        <taxon>Metazoa</taxon>
        <taxon>Chordata</taxon>
        <taxon>Cephalochordata</taxon>
        <taxon>Leptocardii</taxon>
        <taxon>Amphioxiformes</taxon>
        <taxon>Branchiostomatidae</taxon>
        <taxon>Branchiostoma</taxon>
    </lineage>
</organism>
<dbReference type="RefSeq" id="XP_035664158.1">
    <property type="nucleotide sequence ID" value="XM_035808265.1"/>
</dbReference>
<protein>
    <recommendedName>
        <fullName evidence="4">glycerophosphocholine cholinephosphodiesterase</fullName>
        <ecNumber evidence="4">3.1.4.38</ecNumber>
    </recommendedName>
    <alternativeName>
        <fullName evidence="19">Choline-specific glycerophosphodiester phosphodiesterase</fullName>
    </alternativeName>
    <alternativeName>
        <fullName evidence="18">Ectonucleotide pyrophosphatase/phosphodiesterase family member 6</fullName>
    </alternativeName>
</protein>
<dbReference type="AlphaFoldDB" id="A0A9J7HRQ0"/>
<dbReference type="Proteomes" id="UP000001554">
    <property type="component" value="Unplaced"/>
</dbReference>
<evidence type="ECO:0000256" key="16">
    <source>
        <dbReference type="ARBA" id="ARBA00023180"/>
    </source>
</evidence>
<evidence type="ECO:0000256" key="13">
    <source>
        <dbReference type="ARBA" id="ARBA00023098"/>
    </source>
</evidence>
<evidence type="ECO:0000313" key="34">
    <source>
        <dbReference type="RefSeq" id="XP_035664158.1"/>
    </source>
</evidence>
<keyword evidence="5" id="KW-1003">Cell membrane</keyword>
<evidence type="ECO:0000256" key="7">
    <source>
        <dbReference type="ARBA" id="ARBA00022622"/>
    </source>
</evidence>
<feature type="transmembrane region" description="Helical" evidence="32">
    <location>
        <begin position="436"/>
        <end position="456"/>
    </location>
</feature>
<evidence type="ECO:0000256" key="11">
    <source>
        <dbReference type="ARBA" id="ARBA00022833"/>
    </source>
</evidence>
<keyword evidence="6" id="KW-0597">Phosphoprotein</keyword>
<evidence type="ECO:0000256" key="20">
    <source>
        <dbReference type="ARBA" id="ARBA00046203"/>
    </source>
</evidence>
<keyword evidence="9" id="KW-0732">Signal</keyword>
<dbReference type="InterPro" id="IPR017850">
    <property type="entry name" value="Alkaline_phosphatase_core_sf"/>
</dbReference>
<keyword evidence="16" id="KW-0325">Glycoprotein</keyword>
<evidence type="ECO:0000256" key="3">
    <source>
        <dbReference type="ARBA" id="ARBA00010594"/>
    </source>
</evidence>
<dbReference type="GO" id="GO:0098552">
    <property type="term" value="C:side of membrane"/>
    <property type="evidence" value="ECO:0007669"/>
    <property type="project" value="UniProtKB-KW"/>
</dbReference>
<evidence type="ECO:0000256" key="17">
    <source>
        <dbReference type="ARBA" id="ARBA00023288"/>
    </source>
</evidence>
<evidence type="ECO:0000313" key="33">
    <source>
        <dbReference type="Proteomes" id="UP000001554"/>
    </source>
</evidence>
<comment type="catalytic activity">
    <reaction evidence="27">
        <text>1-hexadecanoyl-sn-glycero-3-phosphocholine + H2O = 1-hexadecanoyl-sn-glycerol + phosphocholine + H(+)</text>
        <dbReference type="Rhea" id="RHEA:41119"/>
        <dbReference type="ChEBI" id="CHEBI:15377"/>
        <dbReference type="ChEBI" id="CHEBI:15378"/>
        <dbReference type="ChEBI" id="CHEBI:72998"/>
        <dbReference type="ChEBI" id="CHEBI:75542"/>
        <dbReference type="ChEBI" id="CHEBI:295975"/>
    </reaction>
    <physiologicalReaction direction="left-to-right" evidence="27">
        <dbReference type="Rhea" id="RHEA:41120"/>
    </physiologicalReaction>
</comment>
<evidence type="ECO:0000256" key="21">
    <source>
        <dbReference type="ARBA" id="ARBA00047290"/>
    </source>
</evidence>
<evidence type="ECO:0000256" key="9">
    <source>
        <dbReference type="ARBA" id="ARBA00022729"/>
    </source>
</evidence>
<keyword evidence="12" id="KW-0442">Lipid degradation</keyword>
<evidence type="ECO:0000256" key="25">
    <source>
        <dbReference type="ARBA" id="ARBA00047600"/>
    </source>
</evidence>
<dbReference type="InterPro" id="IPR002591">
    <property type="entry name" value="Phosphodiest/P_Trfase"/>
</dbReference>
<dbReference type="SUPFAM" id="SSF53649">
    <property type="entry name" value="Alkaline phosphatase-like"/>
    <property type="match status" value="1"/>
</dbReference>
<dbReference type="PANTHER" id="PTHR10151:SF66">
    <property type="entry name" value="GLYCEROPHOSPHOCHOLINE CHOLINEPHOSPHODIESTERASE ENPP6"/>
    <property type="match status" value="1"/>
</dbReference>
<dbReference type="Gene3D" id="3.40.720.10">
    <property type="entry name" value="Alkaline Phosphatase, subunit A"/>
    <property type="match status" value="1"/>
</dbReference>
<comment type="subcellular location">
    <subcellularLocation>
        <location evidence="2">Cell membrane</location>
        <topology evidence="2">Lipid-anchor</topology>
        <topology evidence="2">GPI-anchor</topology>
    </subcellularLocation>
</comment>
<keyword evidence="17" id="KW-0449">Lipoprotein</keyword>
<dbReference type="PANTHER" id="PTHR10151">
    <property type="entry name" value="ECTONUCLEOTIDE PYROPHOSPHATASE/PHOSPHODIESTERASE"/>
    <property type="match status" value="1"/>
</dbReference>
<dbReference type="CDD" id="cd16018">
    <property type="entry name" value="Enpp"/>
    <property type="match status" value="1"/>
</dbReference>
<evidence type="ECO:0000256" key="2">
    <source>
        <dbReference type="ARBA" id="ARBA00004609"/>
    </source>
</evidence>
<comment type="cofactor">
    <cofactor evidence="1">
        <name>Zn(2+)</name>
        <dbReference type="ChEBI" id="CHEBI:29105"/>
    </cofactor>
</comment>
<evidence type="ECO:0000256" key="24">
    <source>
        <dbReference type="ARBA" id="ARBA00047494"/>
    </source>
</evidence>
<comment type="catalytic activity">
    <reaction evidence="31">
        <text>1-(5Z,8Z,11Z,14Z-eicosatetraenoyl)-sn-glycero-3-phosphocholine + H2O = 1-(5Z,8Z,11Z,14Z-eicosatetraenoyl)-sn-glycerol + phosphocholine + H(+)</text>
        <dbReference type="Rhea" id="RHEA:41003"/>
        <dbReference type="ChEBI" id="CHEBI:15377"/>
        <dbReference type="ChEBI" id="CHEBI:15378"/>
        <dbReference type="ChEBI" id="CHEBI:34071"/>
        <dbReference type="ChEBI" id="CHEBI:74344"/>
        <dbReference type="ChEBI" id="CHEBI:295975"/>
    </reaction>
    <physiologicalReaction direction="left-to-right" evidence="31">
        <dbReference type="Rhea" id="RHEA:41004"/>
    </physiologicalReaction>
</comment>
<evidence type="ECO:0000256" key="8">
    <source>
        <dbReference type="ARBA" id="ARBA00022723"/>
    </source>
</evidence>
<evidence type="ECO:0000256" key="31">
    <source>
        <dbReference type="ARBA" id="ARBA00049320"/>
    </source>
</evidence>
<evidence type="ECO:0000256" key="15">
    <source>
        <dbReference type="ARBA" id="ARBA00023157"/>
    </source>
</evidence>
<keyword evidence="33" id="KW-1185">Reference proteome</keyword>
<evidence type="ECO:0000256" key="14">
    <source>
        <dbReference type="ARBA" id="ARBA00023136"/>
    </source>
</evidence>
<keyword evidence="7" id="KW-0336">GPI-anchor</keyword>
<dbReference type="GO" id="GO:0005886">
    <property type="term" value="C:plasma membrane"/>
    <property type="evidence" value="ECO:0007669"/>
    <property type="project" value="UniProtKB-SubCell"/>
</dbReference>
<gene>
    <name evidence="34" type="primary">LOC118407748</name>
</gene>
<comment type="catalytic activity">
    <reaction evidence="22">
        <text>1-(9Z-octadecenoyl)-sn-glycero-3-phosphocholine + H2O = 1-(9Z-octadecenoyl)-sn-glycerol + phosphocholine + H(+)</text>
        <dbReference type="Rhea" id="RHEA:41091"/>
        <dbReference type="ChEBI" id="CHEBI:15377"/>
        <dbReference type="ChEBI" id="CHEBI:15378"/>
        <dbReference type="ChEBI" id="CHEBI:28610"/>
        <dbReference type="ChEBI" id="CHEBI:75757"/>
        <dbReference type="ChEBI" id="CHEBI:295975"/>
    </reaction>
    <physiologicalReaction direction="left-to-right" evidence="22">
        <dbReference type="Rhea" id="RHEA:41092"/>
    </physiologicalReaction>
</comment>
<dbReference type="GO" id="GO:0008081">
    <property type="term" value="F:phosphoric diester hydrolase activity"/>
    <property type="evidence" value="ECO:0000318"/>
    <property type="project" value="GO_Central"/>
</dbReference>
<evidence type="ECO:0000256" key="32">
    <source>
        <dbReference type="SAM" id="Phobius"/>
    </source>
</evidence>
<dbReference type="GO" id="GO:0016042">
    <property type="term" value="P:lipid catabolic process"/>
    <property type="evidence" value="ECO:0007669"/>
    <property type="project" value="UniProtKB-KW"/>
</dbReference>
<evidence type="ECO:0000256" key="12">
    <source>
        <dbReference type="ARBA" id="ARBA00022963"/>
    </source>
</evidence>
<comment type="catalytic activity">
    <reaction evidence="30">
        <text>1-(9Z,12Z)-octadecadienoyl-sn-glycero-3-phosphocholine + H2O = 1-(9Z,12Z-octadecadienoyl)-sn-glycerol + phosphocholine + H(+)</text>
        <dbReference type="Rhea" id="RHEA:41115"/>
        <dbReference type="ChEBI" id="CHEBI:15377"/>
        <dbReference type="ChEBI" id="CHEBI:15378"/>
        <dbReference type="ChEBI" id="CHEBI:28733"/>
        <dbReference type="ChEBI" id="CHEBI:75561"/>
        <dbReference type="ChEBI" id="CHEBI:295975"/>
    </reaction>
    <physiologicalReaction direction="left-to-right" evidence="30">
        <dbReference type="Rhea" id="RHEA:41116"/>
    </physiologicalReaction>
</comment>
<dbReference type="GeneID" id="118407748"/>
<sequence>MRTEQAGITIMALQTLLLVTSVLLNVCPSFAVNKLLVVLVDGLREDYPARDLHLLQFQAIAREGVKAQYVTPVFPAKSYPNYYSIMTGLYSESHGMTGNYMHDAERNVSFLVGFNQESFEPFWWENAEPLWITATKAGKAVNMYYWPGCQVPIRNYVPNKCIELTDLPSFENMLNSIDEIVQLFGDDVIDMAGLYYQKVDIWGHRYGPESELVRDKVLEVDTMLGYLRQKLTDTGLDQSVNVIILSDHGMASLPDYSATSGYISLKDYVDVNDLKKPTLYSDMLVHIWPKDGLLEKVHSDLLNVPHSIVLKKEEIPEDWHYKRGKYVPPLLLVMQYPWLVFEDAAIPWTWDNATQFPRGSHGFSNSRMDMKGVFMAFGPDFRKGYEAGAIDIVDEYQLMCRLLDIIPLPNNGTWSRVEGMLLDGAISGTVSQHACVVSTFVIVQFMSIYFSVYCLLY</sequence>
<dbReference type="OMA" id="QAGITIM"/>
<keyword evidence="15" id="KW-1015">Disulfide bond</keyword>
<comment type="catalytic activity">
    <reaction evidence="26">
        <text>1-tetradecanoyl-sn-glycero-3-phosphocholine + H2O = 1-tetradecanoyl-sn-glycerol + phosphocholine + H(+)</text>
        <dbReference type="Rhea" id="RHEA:40999"/>
        <dbReference type="ChEBI" id="CHEBI:15377"/>
        <dbReference type="ChEBI" id="CHEBI:15378"/>
        <dbReference type="ChEBI" id="CHEBI:64489"/>
        <dbReference type="ChEBI" id="CHEBI:75536"/>
        <dbReference type="ChEBI" id="CHEBI:295975"/>
    </reaction>
    <physiologicalReaction direction="left-to-right" evidence="26">
        <dbReference type="Rhea" id="RHEA:41000"/>
    </physiologicalReaction>
</comment>
<comment type="catalytic activity">
    <reaction evidence="28">
        <text>sphing-4-enine-phosphocholine + H2O = sphing-4-enine + phosphocholine + H(+)</text>
        <dbReference type="Rhea" id="RHEA:41095"/>
        <dbReference type="ChEBI" id="CHEBI:15377"/>
        <dbReference type="ChEBI" id="CHEBI:15378"/>
        <dbReference type="ChEBI" id="CHEBI:57756"/>
        <dbReference type="ChEBI" id="CHEBI:58906"/>
        <dbReference type="ChEBI" id="CHEBI:295975"/>
    </reaction>
    <physiologicalReaction direction="left-to-right" evidence="28">
        <dbReference type="Rhea" id="RHEA:41096"/>
    </physiologicalReaction>
</comment>
<evidence type="ECO:0000256" key="30">
    <source>
        <dbReference type="ARBA" id="ARBA00049092"/>
    </source>
</evidence>
<dbReference type="Gene3D" id="3.30.1360.180">
    <property type="match status" value="1"/>
</dbReference>
<comment type="function">
    <text evidence="20">Choline-specific glycerophosphodiesterase that hydrolyzes glycerophosphocholine (GPC) and lysophosphatidylcholine (LPC) and contributes to supplying choline to the cells. Has a preference for LPC with short (12:0 and 14:0) or polyunsaturated (18:2 and 20:4) fatty acids. In vitro, hydrolyzes only choline-containing lysophospholipids, such as sphingosylphosphorylcholine (SPC), platelet-activating factor (PAF) and lysoPAF, but not other lysophospholipids.</text>
</comment>
<keyword evidence="11" id="KW-0862">Zinc</keyword>
<comment type="catalytic activity">
    <reaction evidence="23">
        <text>glycero-2-phosphocholine + H2O = phosphocholine + glycerol + H(+)</text>
        <dbReference type="Rhea" id="RHEA:61684"/>
        <dbReference type="ChEBI" id="CHEBI:15377"/>
        <dbReference type="ChEBI" id="CHEBI:15378"/>
        <dbReference type="ChEBI" id="CHEBI:17754"/>
        <dbReference type="ChEBI" id="CHEBI:144950"/>
        <dbReference type="ChEBI" id="CHEBI:295975"/>
    </reaction>
    <physiologicalReaction direction="left-to-right" evidence="23">
        <dbReference type="Rhea" id="RHEA:61685"/>
    </physiologicalReaction>
</comment>
<dbReference type="EC" id="3.1.4.38" evidence="4"/>
<comment type="catalytic activity">
    <reaction evidence="25">
        <text>a 1-acyl-sn-glycero-3-phosphocholine + H2O = a 1-acyl-sn-glycerol + phosphocholine + H(+)</text>
        <dbReference type="Rhea" id="RHEA:44720"/>
        <dbReference type="ChEBI" id="CHEBI:15377"/>
        <dbReference type="ChEBI" id="CHEBI:15378"/>
        <dbReference type="ChEBI" id="CHEBI:58168"/>
        <dbReference type="ChEBI" id="CHEBI:64683"/>
        <dbReference type="ChEBI" id="CHEBI:295975"/>
    </reaction>
    <physiologicalReaction direction="left-to-right" evidence="25">
        <dbReference type="Rhea" id="RHEA:44721"/>
    </physiologicalReaction>
</comment>
<keyword evidence="10" id="KW-0378">Hydrolase</keyword>
<evidence type="ECO:0000256" key="28">
    <source>
        <dbReference type="ARBA" id="ARBA00048234"/>
    </source>
</evidence>
<evidence type="ECO:0000256" key="1">
    <source>
        <dbReference type="ARBA" id="ARBA00001947"/>
    </source>
</evidence>
<evidence type="ECO:0000256" key="10">
    <source>
        <dbReference type="ARBA" id="ARBA00022801"/>
    </source>
</evidence>
<comment type="catalytic activity">
    <reaction evidence="29">
        <text>sn-glycerol 3-phosphocholine + H2O = phosphocholine + glycerol + H(+)</text>
        <dbReference type="Rhea" id="RHEA:19545"/>
        <dbReference type="ChEBI" id="CHEBI:15377"/>
        <dbReference type="ChEBI" id="CHEBI:15378"/>
        <dbReference type="ChEBI" id="CHEBI:16870"/>
        <dbReference type="ChEBI" id="CHEBI:17754"/>
        <dbReference type="ChEBI" id="CHEBI:295975"/>
        <dbReference type="EC" id="3.1.4.38"/>
    </reaction>
    <physiologicalReaction direction="left-to-right" evidence="29">
        <dbReference type="Rhea" id="RHEA:19546"/>
    </physiologicalReaction>
</comment>
<comment type="similarity">
    <text evidence="3">Belongs to the nucleotide pyrophosphatase/phosphodiesterase family.</text>
</comment>
<evidence type="ECO:0000256" key="6">
    <source>
        <dbReference type="ARBA" id="ARBA00022553"/>
    </source>
</evidence>
<proteinExistence type="inferred from homology"/>
<evidence type="ECO:0000256" key="23">
    <source>
        <dbReference type="ARBA" id="ARBA00047482"/>
    </source>
</evidence>
<dbReference type="KEGG" id="bfo:118407748"/>
<dbReference type="OrthoDB" id="415411at2759"/>
<evidence type="ECO:0000256" key="4">
    <source>
        <dbReference type="ARBA" id="ARBA00012318"/>
    </source>
</evidence>
<dbReference type="Pfam" id="PF01663">
    <property type="entry name" value="Phosphodiest"/>
    <property type="match status" value="1"/>
</dbReference>
<keyword evidence="13" id="KW-0443">Lipid metabolism</keyword>
<evidence type="ECO:0000256" key="26">
    <source>
        <dbReference type="ARBA" id="ARBA00047779"/>
    </source>
</evidence>
<keyword evidence="32" id="KW-1133">Transmembrane helix</keyword>
<keyword evidence="8" id="KW-0479">Metal-binding</keyword>
<evidence type="ECO:0000256" key="29">
    <source>
        <dbReference type="ARBA" id="ARBA00048703"/>
    </source>
</evidence>
<comment type="catalytic activity">
    <reaction evidence="21">
        <text>1-dodecanoyl-sn-glycero-3-phosphocholine + H2O = 1-dodecanoyl-sn-glycerol + phosphocholine + H(+)</text>
        <dbReference type="Rhea" id="RHEA:41127"/>
        <dbReference type="ChEBI" id="CHEBI:15377"/>
        <dbReference type="ChEBI" id="CHEBI:15378"/>
        <dbReference type="ChEBI" id="CHEBI:74966"/>
        <dbReference type="ChEBI" id="CHEBI:75529"/>
        <dbReference type="ChEBI" id="CHEBI:295975"/>
    </reaction>
    <physiologicalReaction direction="left-to-right" evidence="21">
        <dbReference type="Rhea" id="RHEA:41128"/>
    </physiologicalReaction>
</comment>
<accession>A0A9J7HRQ0</accession>
<dbReference type="GO" id="GO:0046872">
    <property type="term" value="F:metal ion binding"/>
    <property type="evidence" value="ECO:0007669"/>
    <property type="project" value="UniProtKB-KW"/>
</dbReference>
<evidence type="ECO:0000256" key="5">
    <source>
        <dbReference type="ARBA" id="ARBA00022475"/>
    </source>
</evidence>
<evidence type="ECO:0000256" key="27">
    <source>
        <dbReference type="ARBA" id="ARBA00048209"/>
    </source>
</evidence>
<evidence type="ECO:0000256" key="19">
    <source>
        <dbReference type="ARBA" id="ARBA00032556"/>
    </source>
</evidence>
<comment type="catalytic activity">
    <reaction evidence="24">
        <text>a 1-O-alkyl-sn-glycero-3-phosphocholine + H2O = a 1-O-alkyl-sn-glycerol + phosphocholine + H(+)</text>
        <dbReference type="Rhea" id="RHEA:36083"/>
        <dbReference type="ChEBI" id="CHEBI:15377"/>
        <dbReference type="ChEBI" id="CHEBI:15378"/>
        <dbReference type="ChEBI" id="CHEBI:15850"/>
        <dbReference type="ChEBI" id="CHEBI:30909"/>
        <dbReference type="ChEBI" id="CHEBI:295975"/>
    </reaction>
    <physiologicalReaction direction="left-to-right" evidence="24">
        <dbReference type="Rhea" id="RHEA:36084"/>
    </physiologicalReaction>
</comment>
<evidence type="ECO:0000256" key="22">
    <source>
        <dbReference type="ARBA" id="ARBA00047322"/>
    </source>
</evidence>
<dbReference type="GO" id="GO:0047390">
    <property type="term" value="F:glycerophosphocholine cholinephosphodiesterase activity"/>
    <property type="evidence" value="ECO:0007669"/>
    <property type="project" value="UniProtKB-EC"/>
</dbReference>
<keyword evidence="14 32" id="KW-0472">Membrane</keyword>
<keyword evidence="32" id="KW-0812">Transmembrane</keyword>
<evidence type="ECO:0000256" key="18">
    <source>
        <dbReference type="ARBA" id="ARBA00031167"/>
    </source>
</evidence>